<proteinExistence type="predicted"/>
<keyword evidence="2" id="KW-1185">Reference proteome</keyword>
<dbReference type="RefSeq" id="WP_317489894.1">
    <property type="nucleotide sequence ID" value="NZ_CP136051.1"/>
</dbReference>
<protein>
    <recommendedName>
        <fullName evidence="3">Transposase</fullName>
    </recommendedName>
</protein>
<evidence type="ECO:0008006" key="3">
    <source>
        <dbReference type="Google" id="ProtNLM"/>
    </source>
</evidence>
<evidence type="ECO:0000313" key="1">
    <source>
        <dbReference type="EMBL" id="WOK07208.1"/>
    </source>
</evidence>
<gene>
    <name evidence="1" type="ORF">RT717_01055</name>
</gene>
<dbReference type="EMBL" id="CP136051">
    <property type="protein sequence ID" value="WOK07208.1"/>
    <property type="molecule type" value="Genomic_DNA"/>
</dbReference>
<sequence length="102" mass="11672">MMNDALARFSGLISEHKGHTTNKGRVLFDATACPQAIRYPTDLNLLSEARLLTEHLIDTLYDPSLDSSKPRTYRKLARKEYLHLAQKKIKQKKSYTRPLANS</sequence>
<accession>A0ABZ0IRY9</accession>
<evidence type="ECO:0000313" key="2">
    <source>
        <dbReference type="Proteomes" id="UP001302349"/>
    </source>
</evidence>
<reference evidence="1 2" key="1">
    <citation type="journal article" date="2023" name="Microbiol. Resour. Announc.">
        <title>Complete Genome Sequence of Imperialibacter roseus strain P4T.</title>
        <authorList>
            <person name="Tizabi D.R."/>
            <person name="Bachvaroff T."/>
            <person name="Hill R.T."/>
        </authorList>
    </citation>
    <scope>NUCLEOTIDE SEQUENCE [LARGE SCALE GENOMIC DNA]</scope>
    <source>
        <strain evidence="1 2">P4T</strain>
    </source>
</reference>
<dbReference type="Proteomes" id="UP001302349">
    <property type="component" value="Chromosome"/>
</dbReference>
<organism evidence="1 2">
    <name type="scientific">Imperialibacter roseus</name>
    <dbReference type="NCBI Taxonomy" id="1324217"/>
    <lineage>
        <taxon>Bacteria</taxon>
        <taxon>Pseudomonadati</taxon>
        <taxon>Bacteroidota</taxon>
        <taxon>Cytophagia</taxon>
        <taxon>Cytophagales</taxon>
        <taxon>Flammeovirgaceae</taxon>
        <taxon>Imperialibacter</taxon>
    </lineage>
</organism>
<name>A0ABZ0IRY9_9BACT</name>